<feature type="transmembrane region" description="Helical" evidence="1">
    <location>
        <begin position="155"/>
        <end position="177"/>
    </location>
</feature>
<proteinExistence type="predicted"/>
<feature type="transmembrane region" description="Helical" evidence="1">
    <location>
        <begin position="99"/>
        <end position="116"/>
    </location>
</feature>
<keyword evidence="1" id="KW-0812">Transmembrane</keyword>
<evidence type="ECO:0000313" key="3">
    <source>
        <dbReference type="Proteomes" id="UP001596461"/>
    </source>
</evidence>
<accession>A0ABD5WGW5</accession>
<dbReference type="EMBL" id="JBHTAH010000024">
    <property type="protein sequence ID" value="MFC7071390.1"/>
    <property type="molecule type" value="Genomic_DNA"/>
</dbReference>
<keyword evidence="1" id="KW-1133">Transmembrane helix</keyword>
<dbReference type="AlphaFoldDB" id="A0ABD5WGW5"/>
<evidence type="ECO:0000256" key="1">
    <source>
        <dbReference type="SAM" id="Phobius"/>
    </source>
</evidence>
<organism evidence="2 3">
    <name type="scientific">Halobaculum lipolyticum</name>
    <dbReference type="NCBI Taxonomy" id="3032001"/>
    <lineage>
        <taxon>Archaea</taxon>
        <taxon>Methanobacteriati</taxon>
        <taxon>Methanobacteriota</taxon>
        <taxon>Stenosarchaea group</taxon>
        <taxon>Halobacteria</taxon>
        <taxon>Halobacteriales</taxon>
        <taxon>Haloferacaceae</taxon>
        <taxon>Halobaculum</taxon>
    </lineage>
</organism>
<feature type="transmembrane region" description="Helical" evidence="1">
    <location>
        <begin position="67"/>
        <end position="87"/>
    </location>
</feature>
<gene>
    <name evidence="2" type="ORF">ACFQL9_17230</name>
</gene>
<reference evidence="2 3" key="1">
    <citation type="journal article" date="2019" name="Int. J. Syst. Evol. Microbiol.">
        <title>The Global Catalogue of Microorganisms (GCM) 10K type strain sequencing project: providing services to taxonomists for standard genome sequencing and annotation.</title>
        <authorList>
            <consortium name="The Broad Institute Genomics Platform"/>
            <consortium name="The Broad Institute Genome Sequencing Center for Infectious Disease"/>
            <person name="Wu L."/>
            <person name="Ma J."/>
        </authorList>
    </citation>
    <scope>NUCLEOTIDE SEQUENCE [LARGE SCALE GENOMIC DNA]</scope>
    <source>
        <strain evidence="2 3">DT31</strain>
    </source>
</reference>
<evidence type="ECO:0000313" key="2">
    <source>
        <dbReference type="EMBL" id="MFC7071390.1"/>
    </source>
</evidence>
<evidence type="ECO:0008006" key="4">
    <source>
        <dbReference type="Google" id="ProtNLM"/>
    </source>
</evidence>
<sequence>RLGAVAAVVVAARRTGHAAPALVGAAAVGLLSHPFGDVLMAAPPPLLAPVGPALLDGRVGLAADPTVNLLGVLFVEVAAVWLALWTYARLTGRRLRDSVSPAATLGLAFAVAAVALPRPTMASAHLLGFTAVPLAVVLGVSTLRRRRDAGSRGEVLLRAAATGTAALALAAGAYLLAYSVAVRGLVAG</sequence>
<keyword evidence="3" id="KW-1185">Reference proteome</keyword>
<dbReference type="Proteomes" id="UP001596461">
    <property type="component" value="Unassembled WGS sequence"/>
</dbReference>
<keyword evidence="1" id="KW-0472">Membrane</keyword>
<feature type="transmembrane region" description="Helical" evidence="1">
    <location>
        <begin position="122"/>
        <end position="143"/>
    </location>
</feature>
<feature type="non-terminal residue" evidence="2">
    <location>
        <position position="1"/>
    </location>
</feature>
<protein>
    <recommendedName>
        <fullName evidence="4">Hydrolase</fullName>
    </recommendedName>
</protein>
<name>A0ABD5WGW5_9EURY</name>
<comment type="caution">
    <text evidence="2">The sequence shown here is derived from an EMBL/GenBank/DDBJ whole genome shotgun (WGS) entry which is preliminary data.</text>
</comment>